<reference evidence="2" key="1">
    <citation type="submission" date="2020-08" db="EMBL/GenBank/DDBJ databases">
        <title>Novel species isolated from subtropical streams in China.</title>
        <authorList>
            <person name="Lu H."/>
        </authorList>
    </citation>
    <scope>NUCLEOTIDE SEQUENCE</scope>
    <source>
        <strain evidence="2">KACC 12607</strain>
    </source>
</reference>
<proteinExistence type="predicted"/>
<feature type="coiled-coil region" evidence="1">
    <location>
        <begin position="6"/>
        <end position="39"/>
    </location>
</feature>
<comment type="caution">
    <text evidence="2">The sequence shown here is derived from an EMBL/GenBank/DDBJ whole genome shotgun (WGS) entry which is preliminary data.</text>
</comment>
<accession>A0A923HM41</accession>
<evidence type="ECO:0000313" key="2">
    <source>
        <dbReference type="EMBL" id="MBC3864242.1"/>
    </source>
</evidence>
<evidence type="ECO:0000256" key="1">
    <source>
        <dbReference type="SAM" id="Coils"/>
    </source>
</evidence>
<sequence>MSKPNLDKLLQQRAELEARIQQTRNREAMEERKRDTRRKILAGAYVIKLADNDLQKLGKELISAGMLEPRDYALFGVDNDSADFDSNRLSLD</sequence>
<dbReference type="Proteomes" id="UP000634011">
    <property type="component" value="Unassembled WGS sequence"/>
</dbReference>
<keyword evidence="3" id="KW-1185">Reference proteome</keyword>
<dbReference type="RefSeq" id="WP_186914184.1">
    <property type="nucleotide sequence ID" value="NZ_JACOFV010000026.1"/>
</dbReference>
<gene>
    <name evidence="2" type="ORF">H8K32_19235</name>
</gene>
<evidence type="ECO:0008006" key="4">
    <source>
        <dbReference type="Google" id="ProtNLM"/>
    </source>
</evidence>
<protein>
    <recommendedName>
        <fullName evidence="4">Mobilization protein</fullName>
    </recommendedName>
</protein>
<dbReference type="AlphaFoldDB" id="A0A923HM41"/>
<name>A0A923HM41_9BURK</name>
<organism evidence="2 3">
    <name type="scientific">Undibacterium jejuense</name>
    <dbReference type="NCBI Taxonomy" id="1344949"/>
    <lineage>
        <taxon>Bacteria</taxon>
        <taxon>Pseudomonadati</taxon>
        <taxon>Pseudomonadota</taxon>
        <taxon>Betaproteobacteria</taxon>
        <taxon>Burkholderiales</taxon>
        <taxon>Oxalobacteraceae</taxon>
        <taxon>Undibacterium</taxon>
    </lineage>
</organism>
<dbReference type="EMBL" id="JACOFV010000026">
    <property type="protein sequence ID" value="MBC3864242.1"/>
    <property type="molecule type" value="Genomic_DNA"/>
</dbReference>
<evidence type="ECO:0000313" key="3">
    <source>
        <dbReference type="Proteomes" id="UP000634011"/>
    </source>
</evidence>
<keyword evidence="1" id="KW-0175">Coiled coil</keyword>